<dbReference type="GO" id="GO:0016780">
    <property type="term" value="F:phosphotransferase activity, for other substituted phosphate groups"/>
    <property type="evidence" value="ECO:0007669"/>
    <property type="project" value="InterPro"/>
</dbReference>
<feature type="transmembrane region" description="Helical" evidence="7">
    <location>
        <begin position="68"/>
        <end position="86"/>
    </location>
</feature>
<evidence type="ECO:0000313" key="9">
    <source>
        <dbReference type="Proteomes" id="UP000198625"/>
    </source>
</evidence>
<feature type="transmembrane region" description="Helical" evidence="7">
    <location>
        <begin position="210"/>
        <end position="227"/>
    </location>
</feature>
<dbReference type="GO" id="GO:0046872">
    <property type="term" value="F:metal ion binding"/>
    <property type="evidence" value="ECO:0007669"/>
    <property type="project" value="UniProtKB-KW"/>
</dbReference>
<comment type="subcellular location">
    <subcellularLocation>
        <location evidence="1">Membrane</location>
        <topology evidence="1">Multi-pass membrane protein</topology>
    </subcellularLocation>
</comment>
<dbReference type="STRING" id="415015.SAMN05660462_00189"/>
<dbReference type="Proteomes" id="UP000198625">
    <property type="component" value="Unassembled WGS sequence"/>
</dbReference>
<evidence type="ECO:0000256" key="3">
    <source>
        <dbReference type="ARBA" id="ARBA00022692"/>
    </source>
</evidence>
<feature type="transmembrane region" description="Helical" evidence="7">
    <location>
        <begin position="12"/>
        <end position="30"/>
    </location>
</feature>
<dbReference type="InterPro" id="IPR000715">
    <property type="entry name" value="Glycosyl_transferase_4"/>
</dbReference>
<sequence>MLSILSFVSSSVLTYIVMPMFYDMLLNNNCTELNYNKEQIPIGMGLVFVFIQTFTIYIVSFYMESMDVFTLAYIISILSIGIVGLLDDIIGEKKIKGFKGHLSSLLKRKLTTGGLKLIAGGISGVLISILISTGLVQIIINTAIIGLFTNLINIFDLRPGRAGKVFVLLSLILLFTSRAGGYNYIIISLLGIILVYLPKDLKAKVMMGDVGSNILGITLGIFCTITQVLEARILYLTFLIMIHIISEFYSFTDIIDNNKVLCYIDKLGRK</sequence>
<keyword evidence="5 7" id="KW-0472">Membrane</keyword>
<protein>
    <submittedName>
        <fullName evidence="8">UDP-N-acetylmuramyl pentapeptide phosphotransferase/UDP-N-acetylglucosamine-1-phosphate transferase</fullName>
    </submittedName>
</protein>
<evidence type="ECO:0000256" key="5">
    <source>
        <dbReference type="ARBA" id="ARBA00023136"/>
    </source>
</evidence>
<dbReference type="AlphaFoldDB" id="A0A1H3KBE5"/>
<evidence type="ECO:0000313" key="8">
    <source>
        <dbReference type="EMBL" id="SDY48918.1"/>
    </source>
</evidence>
<feature type="binding site" evidence="6">
    <location>
        <position position="153"/>
    </location>
    <ligand>
        <name>Mg(2+)</name>
        <dbReference type="ChEBI" id="CHEBI:18420"/>
    </ligand>
</feature>
<feature type="binding site" evidence="6">
    <location>
        <position position="209"/>
    </location>
    <ligand>
        <name>Mg(2+)</name>
        <dbReference type="ChEBI" id="CHEBI:18420"/>
    </ligand>
</feature>
<feature type="transmembrane region" description="Helical" evidence="7">
    <location>
        <begin position="233"/>
        <end position="251"/>
    </location>
</feature>
<dbReference type="Pfam" id="PF00953">
    <property type="entry name" value="Glycos_transf_4"/>
    <property type="match status" value="1"/>
</dbReference>
<evidence type="ECO:0000256" key="4">
    <source>
        <dbReference type="ARBA" id="ARBA00022989"/>
    </source>
</evidence>
<keyword evidence="6" id="KW-0479">Metal-binding</keyword>
<organism evidence="8 9">
    <name type="scientific">Proteiniborus ethanoligenes</name>
    <dbReference type="NCBI Taxonomy" id="415015"/>
    <lineage>
        <taxon>Bacteria</taxon>
        <taxon>Bacillati</taxon>
        <taxon>Bacillota</taxon>
        <taxon>Clostridia</taxon>
        <taxon>Eubacteriales</taxon>
        <taxon>Proteiniborus</taxon>
    </lineage>
</organism>
<keyword evidence="2 8" id="KW-0808">Transferase</keyword>
<dbReference type="RefSeq" id="WP_208975162.1">
    <property type="nucleotide sequence ID" value="NZ_FNQE01000001.1"/>
</dbReference>
<evidence type="ECO:0000256" key="6">
    <source>
        <dbReference type="PIRSR" id="PIRSR600715-1"/>
    </source>
</evidence>
<accession>A0A1H3KBE5</accession>
<dbReference type="EMBL" id="FNQE01000001">
    <property type="protein sequence ID" value="SDY48918.1"/>
    <property type="molecule type" value="Genomic_DNA"/>
</dbReference>
<feature type="transmembrane region" description="Helical" evidence="7">
    <location>
        <begin position="117"/>
        <end position="145"/>
    </location>
</feature>
<reference evidence="8 9" key="1">
    <citation type="submission" date="2016-10" db="EMBL/GenBank/DDBJ databases">
        <authorList>
            <person name="de Groot N.N."/>
        </authorList>
    </citation>
    <scope>NUCLEOTIDE SEQUENCE [LARGE SCALE GENOMIC DNA]</scope>
    <source>
        <strain evidence="8 9">DSM 21650</strain>
    </source>
</reference>
<keyword evidence="3 7" id="KW-0812">Transmembrane</keyword>
<evidence type="ECO:0000256" key="7">
    <source>
        <dbReference type="SAM" id="Phobius"/>
    </source>
</evidence>
<proteinExistence type="predicted"/>
<gene>
    <name evidence="8" type="ORF">SAMN05660462_00189</name>
</gene>
<name>A0A1H3KBE5_9FIRM</name>
<dbReference type="GO" id="GO:0016020">
    <property type="term" value="C:membrane"/>
    <property type="evidence" value="ECO:0007669"/>
    <property type="project" value="UniProtKB-SubCell"/>
</dbReference>
<keyword evidence="4 7" id="KW-1133">Transmembrane helix</keyword>
<evidence type="ECO:0000256" key="2">
    <source>
        <dbReference type="ARBA" id="ARBA00022679"/>
    </source>
</evidence>
<feature type="transmembrane region" description="Helical" evidence="7">
    <location>
        <begin position="165"/>
        <end position="198"/>
    </location>
</feature>
<feature type="transmembrane region" description="Helical" evidence="7">
    <location>
        <begin position="42"/>
        <end position="62"/>
    </location>
</feature>
<comment type="cofactor">
    <cofactor evidence="6">
        <name>Mg(2+)</name>
        <dbReference type="ChEBI" id="CHEBI:18420"/>
    </cofactor>
</comment>
<keyword evidence="9" id="KW-1185">Reference proteome</keyword>
<evidence type="ECO:0000256" key="1">
    <source>
        <dbReference type="ARBA" id="ARBA00004141"/>
    </source>
</evidence>
<keyword evidence="6" id="KW-0460">Magnesium</keyword>